<dbReference type="HOGENOM" id="CLU_084207_0_0_0"/>
<dbReference type="PANTHER" id="PTHR35579">
    <property type="entry name" value="CRISPR SYSTEM CMS ENDORIBONUCLEASE CSM3"/>
    <property type="match status" value="1"/>
</dbReference>
<proteinExistence type="predicted"/>
<dbReference type="InterPro" id="IPR052216">
    <property type="entry name" value="CRISPR_Csm3_endoribonuclease"/>
</dbReference>
<dbReference type="EMBL" id="ADVR01000106">
    <property type="protein sequence ID" value="EFO79703.1"/>
    <property type="molecule type" value="Genomic_DNA"/>
</dbReference>
<organism evidence="3 4">
    <name type="scientific">Oscillochloris trichoides DG-6</name>
    <dbReference type="NCBI Taxonomy" id="765420"/>
    <lineage>
        <taxon>Bacteria</taxon>
        <taxon>Bacillati</taxon>
        <taxon>Chloroflexota</taxon>
        <taxon>Chloroflexia</taxon>
        <taxon>Chloroflexales</taxon>
        <taxon>Chloroflexineae</taxon>
        <taxon>Oscillochloridaceae</taxon>
        <taxon>Oscillochloris</taxon>
    </lineage>
</organism>
<comment type="caution">
    <text evidence="3">The sequence shown here is derived from an EMBL/GenBank/DDBJ whole genome shotgun (WGS) entry which is preliminary data.</text>
</comment>
<keyword evidence="1" id="KW-0051">Antiviral defense</keyword>
<feature type="domain" description="CRISPR type III-associated protein" evidence="2">
    <location>
        <begin position="21"/>
        <end position="228"/>
    </location>
</feature>
<evidence type="ECO:0000256" key="1">
    <source>
        <dbReference type="ARBA" id="ARBA00023118"/>
    </source>
</evidence>
<dbReference type="InterPro" id="IPR013411">
    <property type="entry name" value="CRISPR-assoc_RAMP_Csx7"/>
</dbReference>
<protein>
    <submittedName>
        <fullName evidence="3">CRISPR-associated Csm3 family protein</fullName>
    </submittedName>
</protein>
<dbReference type="eggNOG" id="COG1337">
    <property type="taxonomic scope" value="Bacteria"/>
</dbReference>
<keyword evidence="4" id="KW-1185">Reference proteome</keyword>
<accession>E1IGD7</accession>
<dbReference type="STRING" id="765420.OSCT_2388"/>
<name>E1IGD7_9CHLR</name>
<sequence>MSSESIYSFATLRNHLRISATLVARTALRIGSGRSSDVIGTDLPVLRDARGYPLIPGASIKGALRTRMEALIRVVHENEDENEARDLLALEKWQTDEIMPLKERPDLKNDDLKLSREIWKRSTLIDLTFGAQWTASRVFVRDALVDKQIWFGQYEVRNGVGIDRDTETASDGLLYNYEVVPAGTRFGFELVAENMADWQLGMILLALAPWERGEAQIGGFRSRGLGYVQLEDCSYRFTTITNTDDVIGLLAGTSGETISPTQRDTWIGAFKAALAKPSSVKEK</sequence>
<evidence type="ECO:0000313" key="4">
    <source>
        <dbReference type="Proteomes" id="UP000054010"/>
    </source>
</evidence>
<dbReference type="Proteomes" id="UP000054010">
    <property type="component" value="Unassembled WGS sequence"/>
</dbReference>
<evidence type="ECO:0000259" key="2">
    <source>
        <dbReference type="Pfam" id="PF03787"/>
    </source>
</evidence>
<dbReference type="PANTHER" id="PTHR35579:SF3">
    <property type="entry name" value="CRISPR SYSTEM CMS ENDORIBONUCLEASE CSM3"/>
    <property type="match status" value="1"/>
</dbReference>
<reference evidence="3 4" key="1">
    <citation type="journal article" date="2011" name="J. Bacteriol.">
        <title>Draft genome sequence of the anoxygenic filamentous phototrophic bacterium Oscillochloris trichoides subsp. DG-6.</title>
        <authorList>
            <person name="Kuznetsov B.B."/>
            <person name="Ivanovsky R.N."/>
            <person name="Keppen O.I."/>
            <person name="Sukhacheva M.V."/>
            <person name="Bumazhkin B.K."/>
            <person name="Patutina E.O."/>
            <person name="Beletsky A.V."/>
            <person name="Mardanov A.V."/>
            <person name="Baslerov R.V."/>
            <person name="Panteleeva A.N."/>
            <person name="Kolganova T.V."/>
            <person name="Ravin N.V."/>
            <person name="Skryabin K.G."/>
        </authorList>
    </citation>
    <scope>NUCLEOTIDE SEQUENCE [LARGE SCALE GENOMIC DNA]</scope>
    <source>
        <strain evidence="3 4">DG-6</strain>
    </source>
</reference>
<dbReference type="NCBIfam" id="TIGR02581">
    <property type="entry name" value="cas_cyan_RAMP"/>
    <property type="match status" value="1"/>
</dbReference>
<dbReference type="GO" id="GO:0051607">
    <property type="term" value="P:defense response to virus"/>
    <property type="evidence" value="ECO:0007669"/>
    <property type="project" value="UniProtKB-KW"/>
</dbReference>
<dbReference type="AlphaFoldDB" id="E1IGD7"/>
<gene>
    <name evidence="3" type="ORF">OSCT_2388</name>
</gene>
<dbReference type="Pfam" id="PF03787">
    <property type="entry name" value="RAMPs"/>
    <property type="match status" value="1"/>
</dbReference>
<dbReference type="OrthoDB" id="1063910at2"/>
<dbReference type="InterPro" id="IPR005537">
    <property type="entry name" value="RAMP_III_fam"/>
</dbReference>
<evidence type="ECO:0000313" key="3">
    <source>
        <dbReference type="EMBL" id="EFO79703.1"/>
    </source>
</evidence>